<protein>
    <recommendedName>
        <fullName evidence="3">Molybdopterin synthase sulfur carrier subunit</fullName>
    </recommendedName>
</protein>
<dbReference type="NCBIfam" id="TIGR01682">
    <property type="entry name" value="moaD"/>
    <property type="match status" value="1"/>
</dbReference>
<name>A0A1E7DTG1_9BACI</name>
<dbReference type="STRING" id="1714016.BA724_14155"/>
<dbReference type="EMBL" id="MAMP01000002">
    <property type="protein sequence ID" value="OES46377.1"/>
    <property type="molecule type" value="Genomic_DNA"/>
</dbReference>
<dbReference type="RefSeq" id="WP_069936915.1">
    <property type="nucleotide sequence ID" value="NZ_MAMP01000002.1"/>
</dbReference>
<keyword evidence="5" id="KW-1185">Reference proteome</keyword>
<organism evidence="4 5">
    <name type="scientific">Domibacillus iocasae</name>
    <dbReference type="NCBI Taxonomy" id="1714016"/>
    <lineage>
        <taxon>Bacteria</taxon>
        <taxon>Bacillati</taxon>
        <taxon>Bacillota</taxon>
        <taxon>Bacilli</taxon>
        <taxon>Bacillales</taxon>
        <taxon>Bacillaceae</taxon>
        <taxon>Domibacillus</taxon>
    </lineage>
</organism>
<gene>
    <name evidence="4" type="ORF">BA724_14155</name>
</gene>
<dbReference type="GO" id="GO:0006777">
    <property type="term" value="P:Mo-molybdopterin cofactor biosynthetic process"/>
    <property type="evidence" value="ECO:0007669"/>
    <property type="project" value="InterPro"/>
</dbReference>
<keyword evidence="1" id="KW-0547">Nucleotide-binding</keyword>
<dbReference type="GO" id="GO:0000166">
    <property type="term" value="F:nucleotide binding"/>
    <property type="evidence" value="ECO:0007669"/>
    <property type="project" value="UniProtKB-KW"/>
</dbReference>
<dbReference type="InterPro" id="IPR016155">
    <property type="entry name" value="Mopterin_synth/thiamin_S_b"/>
</dbReference>
<dbReference type="InterPro" id="IPR003749">
    <property type="entry name" value="ThiS/MoaD-like"/>
</dbReference>
<dbReference type="PANTHER" id="PTHR33359:SF1">
    <property type="entry name" value="MOLYBDOPTERIN SYNTHASE SULFUR CARRIER SUBUNIT"/>
    <property type="match status" value="1"/>
</dbReference>
<proteinExistence type="inferred from homology"/>
<dbReference type="UniPathway" id="UPA00344"/>
<dbReference type="CDD" id="cd00754">
    <property type="entry name" value="Ubl_MoaD"/>
    <property type="match status" value="1"/>
</dbReference>
<dbReference type="AlphaFoldDB" id="A0A1E7DTG1"/>
<accession>A0A1E7DTG1</accession>
<dbReference type="InterPro" id="IPR012675">
    <property type="entry name" value="Beta-grasp_dom_sf"/>
</dbReference>
<dbReference type="OrthoDB" id="9801945at2"/>
<comment type="similarity">
    <text evidence="2">Belongs to the MoaD family.</text>
</comment>
<dbReference type="Gene3D" id="3.10.20.30">
    <property type="match status" value="1"/>
</dbReference>
<evidence type="ECO:0000313" key="5">
    <source>
        <dbReference type="Proteomes" id="UP000095658"/>
    </source>
</evidence>
<dbReference type="PANTHER" id="PTHR33359">
    <property type="entry name" value="MOLYBDOPTERIN SYNTHASE SULFUR CARRIER SUBUNIT"/>
    <property type="match status" value="1"/>
</dbReference>
<reference evidence="4 5" key="1">
    <citation type="submission" date="2016-06" db="EMBL/GenBank/DDBJ databases">
        <title>Domibacillus iocasae genome sequencing.</title>
        <authorList>
            <person name="Verma A."/>
            <person name="Pal Y."/>
            <person name="Ojha A.K."/>
            <person name="Krishnamurthi S."/>
        </authorList>
    </citation>
    <scope>NUCLEOTIDE SEQUENCE [LARGE SCALE GENOMIC DNA]</scope>
    <source>
        <strain evidence="4 5">DSM 29979</strain>
    </source>
</reference>
<sequence>MIYLHYFAGLKEEAGKAEESLPWEDGTAADVLQWAKTSYPAFDFSAVQIAVNEEYVLETEPVKPGDHVAFIPPVSGG</sequence>
<evidence type="ECO:0000313" key="4">
    <source>
        <dbReference type="EMBL" id="OES46377.1"/>
    </source>
</evidence>
<dbReference type="Pfam" id="PF02597">
    <property type="entry name" value="ThiS"/>
    <property type="match status" value="1"/>
</dbReference>
<evidence type="ECO:0000256" key="3">
    <source>
        <dbReference type="ARBA" id="ARBA00024247"/>
    </source>
</evidence>
<dbReference type="InterPro" id="IPR044672">
    <property type="entry name" value="MOCS2A"/>
</dbReference>
<dbReference type="Proteomes" id="UP000095658">
    <property type="component" value="Unassembled WGS sequence"/>
</dbReference>
<evidence type="ECO:0000256" key="2">
    <source>
        <dbReference type="ARBA" id="ARBA00024200"/>
    </source>
</evidence>
<dbReference type="GO" id="GO:1990133">
    <property type="term" value="C:molybdopterin adenylyltransferase complex"/>
    <property type="evidence" value="ECO:0007669"/>
    <property type="project" value="TreeGrafter"/>
</dbReference>
<dbReference type="SUPFAM" id="SSF54285">
    <property type="entry name" value="MoaD/ThiS"/>
    <property type="match status" value="1"/>
</dbReference>
<comment type="caution">
    <text evidence="4">The sequence shown here is derived from an EMBL/GenBank/DDBJ whole genome shotgun (WGS) entry which is preliminary data.</text>
</comment>
<evidence type="ECO:0000256" key="1">
    <source>
        <dbReference type="ARBA" id="ARBA00022741"/>
    </source>
</evidence>